<protein>
    <submittedName>
        <fullName evidence="3">Cytochrome c biogenesis protein CcdA</fullName>
    </submittedName>
</protein>
<dbReference type="Proteomes" id="UP001158066">
    <property type="component" value="Unassembled WGS sequence"/>
</dbReference>
<feature type="transmembrane region" description="Helical" evidence="2">
    <location>
        <begin position="359"/>
        <end position="377"/>
    </location>
</feature>
<organism evidence="3 4">
    <name type="scientific">Anoxynatronum buryatiense</name>
    <dbReference type="NCBI Taxonomy" id="489973"/>
    <lineage>
        <taxon>Bacteria</taxon>
        <taxon>Bacillati</taxon>
        <taxon>Bacillota</taxon>
        <taxon>Clostridia</taxon>
        <taxon>Eubacteriales</taxon>
        <taxon>Clostridiaceae</taxon>
        <taxon>Anoxynatronum</taxon>
    </lineage>
</organism>
<feature type="region of interest" description="Disordered" evidence="1">
    <location>
        <begin position="15"/>
        <end position="46"/>
    </location>
</feature>
<gene>
    <name evidence="3" type="ORF">SAMN06296020_101148</name>
</gene>
<dbReference type="EMBL" id="FXUF01000001">
    <property type="protein sequence ID" value="SMP38752.1"/>
    <property type="molecule type" value="Genomic_DNA"/>
</dbReference>
<comment type="caution">
    <text evidence="3">The sequence shown here is derived from an EMBL/GenBank/DDBJ whole genome shotgun (WGS) entry which is preliminary data.</text>
</comment>
<feature type="transmembrane region" description="Helical" evidence="2">
    <location>
        <begin position="185"/>
        <end position="213"/>
    </location>
</feature>
<keyword evidence="2" id="KW-1133">Transmembrane helix</keyword>
<evidence type="ECO:0000313" key="3">
    <source>
        <dbReference type="EMBL" id="SMP38752.1"/>
    </source>
</evidence>
<dbReference type="AlphaFoldDB" id="A0AA45WSN8"/>
<evidence type="ECO:0000313" key="4">
    <source>
        <dbReference type="Proteomes" id="UP001158066"/>
    </source>
</evidence>
<name>A0AA45WSN8_9CLOT</name>
<feature type="transmembrane region" description="Helical" evidence="2">
    <location>
        <begin position="274"/>
        <end position="299"/>
    </location>
</feature>
<keyword evidence="4" id="KW-1185">Reference proteome</keyword>
<keyword evidence="2" id="KW-0812">Transmembrane</keyword>
<evidence type="ECO:0000256" key="2">
    <source>
        <dbReference type="SAM" id="Phobius"/>
    </source>
</evidence>
<sequence>MRPIYSYTKVFTDKAQGDVGSAPHNEGPGVHGDGGSPDHGGGTADGEEHFVVDAHSLGAFVPGDGHAQVFADHPDGDQGPVAVVHKGVTPLIPLVVVNEQVALSGLEAIKAFWEPEALAGYLAGEAHAAAPAGDRPLAFTLPVILAAGFLDGLNPCALAMLMFLLSYVMMAGVQGEDYRRILTVGWIYAGATFLTYFVIGAGLMTFLLQLAFLPLALRLVYGLTVLFCLAFAGLNLLDYHHLKSGNEKAVKTQLPKKLKHVIHRLVRNRVSPTSLYLTTFFVSVLISLIDFLCTGQIYLPTLTFLLSTRPDRWQLYGLLALYNLMFIVPIVLVFYAVYGAKTLLTVSDTLTRHLKHIKLAGALFYTGMAGYVGMMLWRLL</sequence>
<keyword evidence="2" id="KW-0472">Membrane</keyword>
<evidence type="ECO:0000256" key="1">
    <source>
        <dbReference type="SAM" id="MobiDB-lite"/>
    </source>
</evidence>
<accession>A0AA45WSN8</accession>
<feature type="transmembrane region" description="Helical" evidence="2">
    <location>
        <begin position="152"/>
        <end position="173"/>
    </location>
</feature>
<feature type="compositionally biased region" description="Gly residues" evidence="1">
    <location>
        <begin position="29"/>
        <end position="44"/>
    </location>
</feature>
<proteinExistence type="predicted"/>
<feature type="transmembrane region" description="Helical" evidence="2">
    <location>
        <begin position="319"/>
        <end position="338"/>
    </location>
</feature>
<feature type="transmembrane region" description="Helical" evidence="2">
    <location>
        <begin position="219"/>
        <end position="237"/>
    </location>
</feature>
<reference evidence="3" key="1">
    <citation type="submission" date="2017-05" db="EMBL/GenBank/DDBJ databases">
        <authorList>
            <person name="Varghese N."/>
            <person name="Submissions S."/>
        </authorList>
    </citation>
    <scope>NUCLEOTIDE SEQUENCE</scope>
    <source>
        <strain evidence="3">Su22</strain>
    </source>
</reference>